<dbReference type="Proteomes" id="UP000783253">
    <property type="component" value="Unassembled WGS sequence"/>
</dbReference>
<accession>A0ABS7IZH5</accession>
<keyword evidence="1" id="KW-1133">Transmembrane helix</keyword>
<gene>
    <name evidence="3" type="ORF">K3152_06410</name>
</gene>
<dbReference type="Pfam" id="PF04024">
    <property type="entry name" value="PspC"/>
    <property type="match status" value="1"/>
</dbReference>
<dbReference type="EMBL" id="JAIGNK010000002">
    <property type="protein sequence ID" value="MBX7457872.1"/>
    <property type="molecule type" value="Genomic_DNA"/>
</dbReference>
<keyword evidence="1" id="KW-0472">Membrane</keyword>
<sequence length="73" mass="7932">MSQLKFRENDHAVKPAKGFRLDHSRGKLMGVCSGISRYTGIDSTWVRLGFVVGAFLSFGTAALIYLAIGLIAD</sequence>
<proteinExistence type="predicted"/>
<keyword evidence="1" id="KW-0812">Transmembrane</keyword>
<comment type="caution">
    <text evidence="3">The sequence shown here is derived from an EMBL/GenBank/DDBJ whole genome shotgun (WGS) entry which is preliminary data.</text>
</comment>
<keyword evidence="4" id="KW-1185">Reference proteome</keyword>
<name>A0ABS7IZH5_9SPHN</name>
<reference evidence="3 4" key="1">
    <citation type="submission" date="2021-08" db="EMBL/GenBank/DDBJ databases">
        <title>Comparative Genomics Analysis of the Genus Qipengyuania Reveals Extensive Genetic Diversity and Metabolic Versatility, Including the Description of Fifteen Novel Species.</title>
        <authorList>
            <person name="Liu Y."/>
        </authorList>
    </citation>
    <scope>NUCLEOTIDE SEQUENCE [LARGE SCALE GENOMIC DNA]</scope>
    <source>
        <strain evidence="3 4">1NDH17</strain>
    </source>
</reference>
<feature type="domain" description="Phage shock protein PspC N-terminal" evidence="2">
    <location>
        <begin position="18"/>
        <end position="71"/>
    </location>
</feature>
<evidence type="ECO:0000313" key="3">
    <source>
        <dbReference type="EMBL" id="MBX7457872.1"/>
    </source>
</evidence>
<evidence type="ECO:0000259" key="2">
    <source>
        <dbReference type="Pfam" id="PF04024"/>
    </source>
</evidence>
<evidence type="ECO:0000256" key="1">
    <source>
        <dbReference type="SAM" id="Phobius"/>
    </source>
</evidence>
<organism evidence="3 4">
    <name type="scientific">Qipengyuania polymorpha</name>
    <dbReference type="NCBI Taxonomy" id="2867234"/>
    <lineage>
        <taxon>Bacteria</taxon>
        <taxon>Pseudomonadati</taxon>
        <taxon>Pseudomonadota</taxon>
        <taxon>Alphaproteobacteria</taxon>
        <taxon>Sphingomonadales</taxon>
        <taxon>Erythrobacteraceae</taxon>
        <taxon>Qipengyuania</taxon>
    </lineage>
</organism>
<feature type="transmembrane region" description="Helical" evidence="1">
    <location>
        <begin position="45"/>
        <end position="72"/>
    </location>
</feature>
<evidence type="ECO:0000313" key="4">
    <source>
        <dbReference type="Proteomes" id="UP000783253"/>
    </source>
</evidence>
<dbReference type="InterPro" id="IPR007168">
    <property type="entry name" value="Phageshock_PspC_N"/>
</dbReference>
<dbReference type="RefSeq" id="WP_221573289.1">
    <property type="nucleotide sequence ID" value="NZ_JAIGNK010000002.1"/>
</dbReference>
<protein>
    <submittedName>
        <fullName evidence="3">PspC domain-containing protein</fullName>
    </submittedName>
</protein>